<evidence type="ECO:0000313" key="3">
    <source>
        <dbReference type="Proteomes" id="UP000030708"/>
    </source>
</evidence>
<keyword evidence="1" id="KW-1133">Transmembrane helix</keyword>
<dbReference type="AlphaFoldDB" id="A0A024W8B0"/>
<gene>
    <name evidence="2" type="ORF">PFTANZ_02392</name>
</gene>
<keyword evidence="1" id="KW-0812">Transmembrane</keyword>
<keyword evidence="1" id="KW-0472">Membrane</keyword>
<reference evidence="2 3" key="1">
    <citation type="submission" date="2013-02" db="EMBL/GenBank/DDBJ databases">
        <title>The Genome Annotation of Plasmodium falciparum Tanzania (2000708).</title>
        <authorList>
            <consortium name="The Broad Institute Genome Sequencing Platform"/>
            <consortium name="The Broad Institute Genome Sequencing Center for Infectious Disease"/>
            <person name="Neafsey D."/>
            <person name="Hoffman S."/>
            <person name="Volkman S."/>
            <person name="Rosenthal P."/>
            <person name="Walker B."/>
            <person name="Young S.K."/>
            <person name="Zeng Q."/>
            <person name="Gargeya S."/>
            <person name="Fitzgerald M."/>
            <person name="Haas B."/>
            <person name="Abouelleil A."/>
            <person name="Allen A.W."/>
            <person name="Alvarado L."/>
            <person name="Arachchi H.M."/>
            <person name="Berlin A.M."/>
            <person name="Chapman S.B."/>
            <person name="Gainer-Dewar J."/>
            <person name="Goldberg J."/>
            <person name="Griggs A."/>
            <person name="Gujja S."/>
            <person name="Hansen M."/>
            <person name="Howarth C."/>
            <person name="Imamovic A."/>
            <person name="Ireland A."/>
            <person name="Larimer J."/>
            <person name="McCowan C."/>
            <person name="Murphy C."/>
            <person name="Pearson M."/>
            <person name="Poon T.W."/>
            <person name="Priest M."/>
            <person name="Roberts A."/>
            <person name="Saif S."/>
            <person name="Shea T."/>
            <person name="Sisk P."/>
            <person name="Sykes S."/>
            <person name="Wortman J."/>
            <person name="Nusbaum C."/>
            <person name="Birren B."/>
        </authorList>
    </citation>
    <scope>NUCLEOTIDE SEQUENCE [LARGE SCALE GENOMIC DNA]</scope>
    <source>
        <strain evidence="3">Tanzania (2000708)</strain>
    </source>
</reference>
<proteinExistence type="predicted"/>
<accession>A0A024W8B0</accession>
<dbReference type="Proteomes" id="UP000030708">
    <property type="component" value="Unassembled WGS sequence"/>
</dbReference>
<dbReference type="EMBL" id="KI926397">
    <property type="protein sequence ID" value="ETW36912.1"/>
    <property type="molecule type" value="Genomic_DNA"/>
</dbReference>
<name>A0A024W8B0_PLAFA</name>
<reference evidence="2 3" key="2">
    <citation type="submission" date="2013-02" db="EMBL/GenBank/DDBJ databases">
        <title>The Genome Sequence of Plasmodium falciparum Tanzania (2000708).</title>
        <authorList>
            <consortium name="The Broad Institute Genome Sequencing Platform"/>
            <consortium name="The Broad Institute Genome Sequencing Center for Infectious Disease"/>
            <person name="Neafsey D."/>
            <person name="Cheeseman I."/>
            <person name="Volkman S."/>
            <person name="Adams J."/>
            <person name="Walker B."/>
            <person name="Young S.K."/>
            <person name="Zeng Q."/>
            <person name="Gargeya S."/>
            <person name="Fitzgerald M."/>
            <person name="Haas B."/>
            <person name="Abouelleil A."/>
            <person name="Alvarado L."/>
            <person name="Arachchi H.M."/>
            <person name="Berlin A.M."/>
            <person name="Chapman S.B."/>
            <person name="Dewar J."/>
            <person name="Goldberg J."/>
            <person name="Griggs A."/>
            <person name="Gujja S."/>
            <person name="Hansen M."/>
            <person name="Howarth C."/>
            <person name="Imamovic A."/>
            <person name="Larimer J."/>
            <person name="McCowan C."/>
            <person name="Murphy C."/>
            <person name="Neiman D."/>
            <person name="Pearson M."/>
            <person name="Priest M."/>
            <person name="Roberts A."/>
            <person name="Saif S."/>
            <person name="Shea T."/>
            <person name="Sisk P."/>
            <person name="Sykes S."/>
            <person name="Wortman J."/>
            <person name="Nusbaum C."/>
            <person name="Birren B."/>
        </authorList>
    </citation>
    <scope>NUCLEOTIDE SEQUENCE [LARGE SCALE GENOMIC DNA]</scope>
    <source>
        <strain evidence="3">Tanzania (2000708)</strain>
    </source>
</reference>
<sequence length="85" mass="10419">MKRKKKKKGKQAPPYLLFCQMFISFLTFVYLIRKHNKISNIYKIYSNSIPHWKYRKNKGLYRNTPYITIKKNENIYPFIKILLKS</sequence>
<feature type="transmembrane region" description="Helical" evidence="1">
    <location>
        <begin position="12"/>
        <end position="32"/>
    </location>
</feature>
<protein>
    <submittedName>
        <fullName evidence="2">Uncharacterized protein</fullName>
    </submittedName>
</protein>
<evidence type="ECO:0000313" key="2">
    <source>
        <dbReference type="EMBL" id="ETW36912.1"/>
    </source>
</evidence>
<evidence type="ECO:0000256" key="1">
    <source>
        <dbReference type="SAM" id="Phobius"/>
    </source>
</evidence>
<organism evidence="2 3">
    <name type="scientific">Plasmodium falciparum Tanzania</name>
    <name type="common">2000708</name>
    <dbReference type="NCBI Taxonomy" id="1036725"/>
    <lineage>
        <taxon>Eukaryota</taxon>
        <taxon>Sar</taxon>
        <taxon>Alveolata</taxon>
        <taxon>Apicomplexa</taxon>
        <taxon>Aconoidasida</taxon>
        <taxon>Haemosporida</taxon>
        <taxon>Plasmodiidae</taxon>
        <taxon>Plasmodium</taxon>
        <taxon>Plasmodium (Laverania)</taxon>
    </lineage>
</organism>